<keyword evidence="1" id="KW-1133">Transmembrane helix</keyword>
<dbReference type="Proteomes" id="UP000784294">
    <property type="component" value="Unassembled WGS sequence"/>
</dbReference>
<organism evidence="2 3">
    <name type="scientific">Protopolystoma xenopodis</name>
    <dbReference type="NCBI Taxonomy" id="117903"/>
    <lineage>
        <taxon>Eukaryota</taxon>
        <taxon>Metazoa</taxon>
        <taxon>Spiralia</taxon>
        <taxon>Lophotrochozoa</taxon>
        <taxon>Platyhelminthes</taxon>
        <taxon>Monogenea</taxon>
        <taxon>Polyopisthocotylea</taxon>
        <taxon>Polystomatidea</taxon>
        <taxon>Polystomatidae</taxon>
        <taxon>Protopolystoma</taxon>
    </lineage>
</organism>
<sequence>MSPDIVSLQVGLMKRNDLHYRYQMVFVGLLAYILPPFFLPACSQWRLSLTMPGKRLEMYPTNGPTLEITNTIAEDTRLGKLNKVSLTFSLSCESKVEPNETVTKQKATPYWLHIYEE</sequence>
<dbReference type="EMBL" id="CAAALY010249181">
    <property type="protein sequence ID" value="VEL35149.1"/>
    <property type="molecule type" value="Genomic_DNA"/>
</dbReference>
<feature type="transmembrane region" description="Helical" evidence="1">
    <location>
        <begin position="20"/>
        <end position="39"/>
    </location>
</feature>
<evidence type="ECO:0000313" key="2">
    <source>
        <dbReference type="EMBL" id="VEL35149.1"/>
    </source>
</evidence>
<keyword evidence="3" id="KW-1185">Reference proteome</keyword>
<reference evidence="2" key="1">
    <citation type="submission" date="2018-11" db="EMBL/GenBank/DDBJ databases">
        <authorList>
            <consortium name="Pathogen Informatics"/>
        </authorList>
    </citation>
    <scope>NUCLEOTIDE SEQUENCE</scope>
</reference>
<evidence type="ECO:0000256" key="1">
    <source>
        <dbReference type="SAM" id="Phobius"/>
    </source>
</evidence>
<gene>
    <name evidence="2" type="ORF">PXEA_LOCUS28589</name>
</gene>
<protein>
    <submittedName>
        <fullName evidence="2">Uncharacterized protein</fullName>
    </submittedName>
</protein>
<accession>A0A3S5AQ85</accession>
<evidence type="ECO:0000313" key="3">
    <source>
        <dbReference type="Proteomes" id="UP000784294"/>
    </source>
</evidence>
<dbReference type="AlphaFoldDB" id="A0A3S5AQ85"/>
<comment type="caution">
    <text evidence="2">The sequence shown here is derived from an EMBL/GenBank/DDBJ whole genome shotgun (WGS) entry which is preliminary data.</text>
</comment>
<name>A0A3S5AQ85_9PLAT</name>
<proteinExistence type="predicted"/>
<keyword evidence="1" id="KW-0472">Membrane</keyword>
<keyword evidence="1" id="KW-0812">Transmembrane</keyword>